<sequence length="98" mass="11071">MNGRRLNHHLTHDIAYQIDNREGRTMGVVTKMNHRKEREQDNGMNEETRRRPPTTAHKLTWLGGSRDQQGGTSMERPAHCTLAQADLCGSSELGFANS</sequence>
<name>A0A0N4WI89_HAEPC</name>
<dbReference type="OrthoDB" id="5861060at2759"/>
<dbReference type="EMBL" id="UZAF01017350">
    <property type="protein sequence ID" value="VDO40764.1"/>
    <property type="molecule type" value="Genomic_DNA"/>
</dbReference>
<gene>
    <name evidence="2" type="ORF">HPLM_LOCUS10650</name>
</gene>
<evidence type="ECO:0000313" key="2">
    <source>
        <dbReference type="EMBL" id="VDO40764.1"/>
    </source>
</evidence>
<feature type="compositionally biased region" description="Basic and acidic residues" evidence="1">
    <location>
        <begin position="36"/>
        <end position="50"/>
    </location>
</feature>
<feature type="region of interest" description="Disordered" evidence="1">
    <location>
        <begin position="32"/>
        <end position="75"/>
    </location>
</feature>
<keyword evidence="3" id="KW-1185">Reference proteome</keyword>
<dbReference type="AlphaFoldDB" id="A0A0N4WI89"/>
<protein>
    <submittedName>
        <fullName evidence="2 4">Uncharacterized protein</fullName>
    </submittedName>
</protein>
<evidence type="ECO:0000256" key="1">
    <source>
        <dbReference type="SAM" id="MobiDB-lite"/>
    </source>
</evidence>
<reference evidence="4" key="1">
    <citation type="submission" date="2017-02" db="UniProtKB">
        <authorList>
            <consortium name="WormBaseParasite"/>
        </authorList>
    </citation>
    <scope>IDENTIFICATION</scope>
</reference>
<accession>A0A0N4WI89</accession>
<organism evidence="4">
    <name type="scientific">Haemonchus placei</name>
    <name type="common">Barber's pole worm</name>
    <dbReference type="NCBI Taxonomy" id="6290"/>
    <lineage>
        <taxon>Eukaryota</taxon>
        <taxon>Metazoa</taxon>
        <taxon>Ecdysozoa</taxon>
        <taxon>Nematoda</taxon>
        <taxon>Chromadorea</taxon>
        <taxon>Rhabditida</taxon>
        <taxon>Rhabditina</taxon>
        <taxon>Rhabditomorpha</taxon>
        <taxon>Strongyloidea</taxon>
        <taxon>Trichostrongylidae</taxon>
        <taxon>Haemonchus</taxon>
    </lineage>
</organism>
<evidence type="ECO:0000313" key="3">
    <source>
        <dbReference type="Proteomes" id="UP000268014"/>
    </source>
</evidence>
<evidence type="ECO:0000313" key="4">
    <source>
        <dbReference type="WBParaSite" id="HPLM_0001065801-mRNA-1"/>
    </source>
</evidence>
<dbReference type="Proteomes" id="UP000268014">
    <property type="component" value="Unassembled WGS sequence"/>
</dbReference>
<proteinExistence type="predicted"/>
<dbReference type="WBParaSite" id="HPLM_0001065801-mRNA-1">
    <property type="protein sequence ID" value="HPLM_0001065801-mRNA-1"/>
    <property type="gene ID" value="HPLM_0001065801"/>
</dbReference>
<reference evidence="2 3" key="2">
    <citation type="submission" date="2018-11" db="EMBL/GenBank/DDBJ databases">
        <authorList>
            <consortium name="Pathogen Informatics"/>
        </authorList>
    </citation>
    <scope>NUCLEOTIDE SEQUENCE [LARGE SCALE GENOMIC DNA]</scope>
    <source>
        <strain evidence="2 3">MHpl1</strain>
    </source>
</reference>